<feature type="transmembrane region" description="Helical" evidence="14">
    <location>
        <begin position="231"/>
        <end position="251"/>
    </location>
</feature>
<dbReference type="EC" id="7.6.2.2" evidence="3"/>
<dbReference type="Proteomes" id="UP000759131">
    <property type="component" value="Unassembled WGS sequence"/>
</dbReference>
<dbReference type="Pfam" id="PF00664">
    <property type="entry name" value="ABC_membrane"/>
    <property type="match status" value="2"/>
</dbReference>
<evidence type="ECO:0000256" key="6">
    <source>
        <dbReference type="ARBA" id="ARBA00022737"/>
    </source>
</evidence>
<dbReference type="InterPro" id="IPR017871">
    <property type="entry name" value="ABC_transporter-like_CS"/>
</dbReference>
<keyword evidence="8" id="KW-0067">ATP-binding</keyword>
<reference evidence="17" key="1">
    <citation type="submission" date="2020-11" db="EMBL/GenBank/DDBJ databases">
        <authorList>
            <person name="Tran Van P."/>
        </authorList>
    </citation>
    <scope>NUCLEOTIDE SEQUENCE</scope>
</reference>
<keyword evidence="9" id="KW-1278">Translocase</keyword>
<keyword evidence="6" id="KW-0677">Repeat</keyword>
<dbReference type="GO" id="GO:0005524">
    <property type="term" value="F:ATP binding"/>
    <property type="evidence" value="ECO:0007669"/>
    <property type="project" value="UniProtKB-KW"/>
</dbReference>
<evidence type="ECO:0000259" key="16">
    <source>
        <dbReference type="PROSITE" id="PS50929"/>
    </source>
</evidence>
<evidence type="ECO:0000256" key="13">
    <source>
        <dbReference type="ARBA" id="ARBA00034018"/>
    </source>
</evidence>
<dbReference type="GO" id="GO:0017085">
    <property type="term" value="P:response to insecticide"/>
    <property type="evidence" value="ECO:0007669"/>
    <property type="project" value="UniProtKB-ARBA"/>
</dbReference>
<sequence length="1289" mass="143255">DKKKDKNNEKEAEDGEEKREPIGFFKMFTYSSGFDKILMFMGIIFSLAMGSGLPAITIFMGEMTDTFVEYELYNQLYKWKTGDFYEKNLTHIPETNKTQFLDTNIIFRGFPLMDLEVIQIRLKLSNDSFAEALNRTVFFHHKDFEDAFITDAYFWSYMMLGIGLAFLLCGYVMVSTFSTAANNQTQRIRILFFRSILRQDISWFDTKTSGDFATKVTADLDKIQEGVGDKVALCIFSFSSVLCSLGTAFYYGWELTLVILSVTPVLVISFSIIAKIQARYSTTEADSYGKAGAVAEEVLGAIRTVYAFDGQHKEILRYDKNLEPAKKSGVRRTLFTGLGMGIMWLFMYSSYGLAFWYGVKLIVRSVEENIHTYEASTLLIVFTTVMMGTMSIGQTTPYFEAFAQARGAAALIFEVIERKPEIDSSSETGDRIKDLKGKVEIRNAHFTYPARTDVPVLNAENIRLGYSRANQQDIESAAVDANAFDFIQRLPQKFQTLVGERGSQLSGGQKQRIAIARALVRKPKILLLDESTSALDTQSESITVDSKILLLDESTSALDTQSESIVQAALDRASIGRTTFIVAHRLSTIRYADKIFVINGGKVDEVGSHAELMVTEGLYYNLVKRQQQKEDENETIETEADATVVTNGVVKPELIRAFSVESRRSEDIDLRRKSSVAIKEKKESPSLVRLFGLLKPDKYLILLGSVMAFLMGLTIPAFSFIFGEILGTLSQGSTDKIQKDVLLYSMLFVAMGIIAGIASFLQIYMFGLCAERLTMRLRKGVFTAMLKQEVAWFDERDNSTGALCSRLSSDASSVQGAAGSRLSTLCQAVSTLGAGVVLALYYSWKLGLVIICFIPLVIASTYFQMKIISGQITKDKKSREDASSIAVEAISSIRTVASLHQENAFIDNYSNALEKQFKKSKIRAHLKGITFGIAQSMGNFSYAIALLYGSKLIVDQELNYGDLFKSMQAVILGTATVGQAVAFASDYQTGRVAAVHIFKLLDRMPKILVNALTGDKPTKCEGNFRFNDLQFTYPTRPNVKVLRGLSFDVQKGQTVALVGSSGCGKSTIIQLIQRFYDTDGGEVSLDNNNIVNLNIPWLRRKLGIVSQEPVLFGYSIAENIAYGDNDRKVELNEIIRASEKANIHSFIKSLPMGYDTPVGDKGTQLSGGQKQRIAIARALIRDPEILLLDEATSALDAESEKVVQDALDEAREGRTCIVIAHRLSTIHNADKIVVVNKGKVQLNRLSTIHNADKIVVVNKGKVVEEGSHHELIAKRGAYYDLYNVQSSVH</sequence>
<feature type="domain" description="ABC transporter" evidence="15">
    <location>
        <begin position="348"/>
        <end position="625"/>
    </location>
</feature>
<evidence type="ECO:0000256" key="8">
    <source>
        <dbReference type="ARBA" id="ARBA00022840"/>
    </source>
</evidence>
<organism evidence="17">
    <name type="scientific">Medioppia subpectinata</name>
    <dbReference type="NCBI Taxonomy" id="1979941"/>
    <lineage>
        <taxon>Eukaryota</taxon>
        <taxon>Metazoa</taxon>
        <taxon>Ecdysozoa</taxon>
        <taxon>Arthropoda</taxon>
        <taxon>Chelicerata</taxon>
        <taxon>Arachnida</taxon>
        <taxon>Acari</taxon>
        <taxon>Acariformes</taxon>
        <taxon>Sarcoptiformes</taxon>
        <taxon>Oribatida</taxon>
        <taxon>Brachypylina</taxon>
        <taxon>Oppioidea</taxon>
        <taxon>Oppiidae</taxon>
        <taxon>Medioppia</taxon>
    </lineage>
</organism>
<evidence type="ECO:0000256" key="4">
    <source>
        <dbReference type="ARBA" id="ARBA00022448"/>
    </source>
</evidence>
<evidence type="ECO:0000256" key="5">
    <source>
        <dbReference type="ARBA" id="ARBA00022692"/>
    </source>
</evidence>
<keyword evidence="5 14" id="KW-0812">Transmembrane</keyword>
<evidence type="ECO:0000256" key="14">
    <source>
        <dbReference type="SAM" id="Phobius"/>
    </source>
</evidence>
<keyword evidence="18" id="KW-1185">Reference proteome</keyword>
<feature type="transmembrane region" description="Helical" evidence="14">
    <location>
        <begin position="742"/>
        <end position="769"/>
    </location>
</feature>
<evidence type="ECO:0000313" key="18">
    <source>
        <dbReference type="Proteomes" id="UP000759131"/>
    </source>
</evidence>
<feature type="transmembrane region" description="Helical" evidence="14">
    <location>
        <begin position="37"/>
        <end position="60"/>
    </location>
</feature>
<dbReference type="InterPro" id="IPR003439">
    <property type="entry name" value="ABC_transporter-like_ATP-bd"/>
</dbReference>
<keyword evidence="10 14" id="KW-1133">Transmembrane helix</keyword>
<evidence type="ECO:0000256" key="7">
    <source>
        <dbReference type="ARBA" id="ARBA00022741"/>
    </source>
</evidence>
<feature type="non-terminal residue" evidence="17">
    <location>
        <position position="1289"/>
    </location>
</feature>
<evidence type="ECO:0000259" key="15">
    <source>
        <dbReference type="PROSITE" id="PS50893"/>
    </source>
</evidence>
<dbReference type="GO" id="GO:0015421">
    <property type="term" value="F:ABC-type oligopeptide transporter activity"/>
    <property type="evidence" value="ECO:0007669"/>
    <property type="project" value="TreeGrafter"/>
</dbReference>
<dbReference type="Gene3D" id="1.20.1560.10">
    <property type="entry name" value="ABC transporter type 1, transmembrane domain"/>
    <property type="match status" value="2"/>
</dbReference>
<dbReference type="CDD" id="cd03249">
    <property type="entry name" value="ABC_MTABC3_MDL1_MDL2"/>
    <property type="match status" value="1"/>
</dbReference>
<dbReference type="PROSITE" id="PS50929">
    <property type="entry name" value="ABC_TM1F"/>
    <property type="match status" value="2"/>
</dbReference>
<evidence type="ECO:0000256" key="1">
    <source>
        <dbReference type="ARBA" id="ARBA00004141"/>
    </source>
</evidence>
<dbReference type="SMART" id="SM00382">
    <property type="entry name" value="AAA"/>
    <property type="match status" value="2"/>
</dbReference>
<dbReference type="InterPro" id="IPR027417">
    <property type="entry name" value="P-loop_NTPase"/>
</dbReference>
<comment type="subcellular location">
    <subcellularLocation>
        <location evidence="1">Membrane</location>
        <topology evidence="1">Multi-pass membrane protein</topology>
    </subcellularLocation>
</comment>
<feature type="transmembrane region" description="Helical" evidence="14">
    <location>
        <begin position="848"/>
        <end position="869"/>
    </location>
</feature>
<comment type="catalytic activity">
    <reaction evidence="13">
        <text>ATP + H2O + xenobioticSide 1 = ADP + phosphate + xenobioticSide 2.</text>
        <dbReference type="EC" id="7.6.2.2"/>
    </reaction>
</comment>
<proteinExistence type="inferred from homology"/>
<dbReference type="EMBL" id="CAJPIZ010001836">
    <property type="protein sequence ID" value="CAG2104143.1"/>
    <property type="molecule type" value="Genomic_DNA"/>
</dbReference>
<dbReference type="InterPro" id="IPR003593">
    <property type="entry name" value="AAA+_ATPase"/>
</dbReference>
<dbReference type="FunFam" id="1.20.1560.10:FF:000009">
    <property type="entry name" value="ABC transporter B family member 1"/>
    <property type="match status" value="1"/>
</dbReference>
<dbReference type="SUPFAM" id="SSF52540">
    <property type="entry name" value="P-loop containing nucleoside triphosphate hydrolases"/>
    <property type="match status" value="4"/>
</dbReference>
<evidence type="ECO:0000256" key="12">
    <source>
        <dbReference type="ARBA" id="ARBA00023180"/>
    </source>
</evidence>
<feature type="transmembrane region" description="Helical" evidence="14">
    <location>
        <begin position="699"/>
        <end position="722"/>
    </location>
</feature>
<dbReference type="SUPFAM" id="SSF90123">
    <property type="entry name" value="ABC transporter transmembrane region"/>
    <property type="match status" value="2"/>
</dbReference>
<name>A0A7R9KKW2_9ACAR</name>
<evidence type="ECO:0000256" key="3">
    <source>
        <dbReference type="ARBA" id="ARBA00012191"/>
    </source>
</evidence>
<dbReference type="CDD" id="cd18578">
    <property type="entry name" value="ABC_6TM_Pgp_ABCB1_D2_like"/>
    <property type="match status" value="1"/>
</dbReference>
<feature type="domain" description="ABC transporter" evidence="15">
    <location>
        <begin position="1024"/>
        <end position="1284"/>
    </location>
</feature>
<dbReference type="PANTHER" id="PTHR43394">
    <property type="entry name" value="ATP-DEPENDENT PERMEASE MDL1, MITOCHONDRIAL"/>
    <property type="match status" value="1"/>
</dbReference>
<dbReference type="PROSITE" id="PS00211">
    <property type="entry name" value="ABC_TRANSPORTER_1"/>
    <property type="match status" value="2"/>
</dbReference>
<dbReference type="GO" id="GO:0008559">
    <property type="term" value="F:ABC-type xenobiotic transporter activity"/>
    <property type="evidence" value="ECO:0007669"/>
    <property type="project" value="UniProtKB-EC"/>
</dbReference>
<protein>
    <recommendedName>
        <fullName evidence="3">ABC-type xenobiotic transporter</fullName>
        <ecNumber evidence="3">7.6.2.2</ecNumber>
    </recommendedName>
</protein>
<dbReference type="OrthoDB" id="6500128at2759"/>
<feature type="transmembrane region" description="Helical" evidence="14">
    <location>
        <begin position="152"/>
        <end position="174"/>
    </location>
</feature>
<dbReference type="PROSITE" id="PS50893">
    <property type="entry name" value="ABC_TRANSPORTER_2"/>
    <property type="match status" value="2"/>
</dbReference>
<feature type="domain" description="ABC transmembrane type-1" evidence="16">
    <location>
        <begin position="40"/>
        <end position="404"/>
    </location>
</feature>
<dbReference type="InterPro" id="IPR036640">
    <property type="entry name" value="ABC1_TM_sf"/>
</dbReference>
<dbReference type="InterPro" id="IPR039421">
    <property type="entry name" value="Type_1_exporter"/>
</dbReference>
<evidence type="ECO:0000256" key="9">
    <source>
        <dbReference type="ARBA" id="ARBA00022967"/>
    </source>
</evidence>
<accession>A0A7R9KKW2</accession>
<keyword evidence="11 14" id="KW-0472">Membrane</keyword>
<evidence type="ECO:0000313" key="17">
    <source>
        <dbReference type="EMBL" id="CAD7623713.1"/>
    </source>
</evidence>
<keyword evidence="12" id="KW-0325">Glycoprotein</keyword>
<dbReference type="GO" id="GO:0016887">
    <property type="term" value="F:ATP hydrolysis activity"/>
    <property type="evidence" value="ECO:0007669"/>
    <property type="project" value="InterPro"/>
</dbReference>
<dbReference type="FunFam" id="3.40.50.300:FF:000479">
    <property type="entry name" value="Multidrug resistance protein 1A"/>
    <property type="match status" value="1"/>
</dbReference>
<dbReference type="InterPro" id="IPR011527">
    <property type="entry name" value="ABC1_TM_dom"/>
</dbReference>
<dbReference type="CDD" id="cd18577">
    <property type="entry name" value="ABC_6TM_Pgp_ABCB1_D1_like"/>
    <property type="match status" value="1"/>
</dbReference>
<dbReference type="GO" id="GO:0005743">
    <property type="term" value="C:mitochondrial inner membrane"/>
    <property type="evidence" value="ECO:0007669"/>
    <property type="project" value="TreeGrafter"/>
</dbReference>
<evidence type="ECO:0000256" key="2">
    <source>
        <dbReference type="ARBA" id="ARBA00007577"/>
    </source>
</evidence>
<feature type="domain" description="ABC transmembrane type-1" evidence="16">
    <location>
        <begin position="702"/>
        <end position="989"/>
    </location>
</feature>
<keyword evidence="7" id="KW-0547">Nucleotide-binding</keyword>
<evidence type="ECO:0000256" key="11">
    <source>
        <dbReference type="ARBA" id="ARBA00023136"/>
    </source>
</evidence>
<dbReference type="Pfam" id="PF00005">
    <property type="entry name" value="ABC_tran"/>
    <property type="match status" value="2"/>
</dbReference>
<gene>
    <name evidence="17" type="ORF">OSB1V03_LOCUS4164</name>
</gene>
<feature type="transmembrane region" description="Helical" evidence="14">
    <location>
        <begin position="257"/>
        <end position="274"/>
    </location>
</feature>
<dbReference type="GO" id="GO:0097254">
    <property type="term" value="P:renal tubular secretion"/>
    <property type="evidence" value="ECO:0007669"/>
    <property type="project" value="UniProtKB-ARBA"/>
</dbReference>
<dbReference type="Gene3D" id="3.40.50.300">
    <property type="entry name" value="P-loop containing nucleotide triphosphate hydrolases"/>
    <property type="match status" value="4"/>
</dbReference>
<comment type="similarity">
    <text evidence="2">Belongs to the ABC transporter superfamily. ABCB family. Multidrug resistance exporter (TC 3.A.1.201) subfamily.</text>
</comment>
<dbReference type="PANTHER" id="PTHR43394:SF18">
    <property type="entry name" value="ABC TRANSPORTER B FAMILY MEMBER 11-LIKE"/>
    <property type="match status" value="1"/>
</dbReference>
<feature type="transmembrane region" description="Helical" evidence="14">
    <location>
        <begin position="334"/>
        <end position="358"/>
    </location>
</feature>
<dbReference type="EMBL" id="OC856411">
    <property type="protein sequence ID" value="CAD7623713.1"/>
    <property type="molecule type" value="Genomic_DNA"/>
</dbReference>
<feature type="transmembrane region" description="Helical" evidence="14">
    <location>
        <begin position="370"/>
        <end position="389"/>
    </location>
</feature>
<evidence type="ECO:0000256" key="10">
    <source>
        <dbReference type="ARBA" id="ARBA00022989"/>
    </source>
</evidence>
<dbReference type="GO" id="GO:0090374">
    <property type="term" value="P:oligopeptide export from mitochondrion"/>
    <property type="evidence" value="ECO:0007669"/>
    <property type="project" value="TreeGrafter"/>
</dbReference>
<keyword evidence="4" id="KW-0813">Transport</keyword>